<evidence type="ECO:0000259" key="1">
    <source>
        <dbReference type="PROSITE" id="PS51085"/>
    </source>
</evidence>
<evidence type="ECO:0000313" key="3">
    <source>
        <dbReference type="Proteomes" id="UP001139104"/>
    </source>
</evidence>
<reference evidence="2" key="1">
    <citation type="journal article" date="2022" name="ISME J.">
        <title>Identification of active gaseous-alkane degraders at natural gas seeps.</title>
        <authorList>
            <person name="Farhan Ul Haque M."/>
            <person name="Hernandez M."/>
            <person name="Crombie A.T."/>
            <person name="Murrell J.C."/>
        </authorList>
    </citation>
    <scope>NUCLEOTIDE SEQUENCE</scope>
    <source>
        <strain evidence="2">PC2</strain>
    </source>
</reference>
<dbReference type="PROSITE" id="PS00197">
    <property type="entry name" value="2FE2S_FER_1"/>
    <property type="match status" value="1"/>
</dbReference>
<dbReference type="Proteomes" id="UP001139104">
    <property type="component" value="Unassembled WGS sequence"/>
</dbReference>
<dbReference type="PROSITE" id="PS51085">
    <property type="entry name" value="2FE2S_FER_2"/>
    <property type="match status" value="1"/>
</dbReference>
<protein>
    <submittedName>
        <fullName evidence="2">2Fe-2S iron-sulfur cluster binding domain-containing protein</fullName>
    </submittedName>
</protein>
<dbReference type="Pfam" id="PF00111">
    <property type="entry name" value="Fer2"/>
    <property type="match status" value="1"/>
</dbReference>
<dbReference type="EMBL" id="JAIVFP010000001">
    <property type="protein sequence ID" value="MCI4682360.1"/>
    <property type="molecule type" value="Genomic_DNA"/>
</dbReference>
<sequence>METNGERGARDAANGSASVSVTIAETGETFLNDSRHSILESMRRLGKRGVPVGCRSGGCSVCKIEILQGSWRQCRPMSREYVSDDDLDAGRVLACCIAPTENMILRVLGKMRKALERPSPAKTEHQQ</sequence>
<feature type="domain" description="2Fe-2S ferredoxin-type" evidence="1">
    <location>
        <begin position="17"/>
        <end position="111"/>
    </location>
</feature>
<gene>
    <name evidence="2" type="ORF">K2U94_06245</name>
</gene>
<dbReference type="InterPro" id="IPR001041">
    <property type="entry name" value="2Fe-2S_ferredoxin-type"/>
</dbReference>
<organism evidence="2 3">
    <name type="scientific">Candidatus Rhodoblastus alkanivorans</name>
    <dbReference type="NCBI Taxonomy" id="2954117"/>
    <lineage>
        <taxon>Bacteria</taxon>
        <taxon>Pseudomonadati</taxon>
        <taxon>Pseudomonadota</taxon>
        <taxon>Alphaproteobacteria</taxon>
        <taxon>Hyphomicrobiales</taxon>
        <taxon>Rhodoblastaceae</taxon>
        <taxon>Rhodoblastus</taxon>
    </lineage>
</organism>
<accession>A0ABS9Z3W2</accession>
<proteinExistence type="predicted"/>
<dbReference type="InterPro" id="IPR012675">
    <property type="entry name" value="Beta-grasp_dom_sf"/>
</dbReference>
<name>A0ABS9Z3W2_9HYPH</name>
<keyword evidence="3" id="KW-1185">Reference proteome</keyword>
<dbReference type="RefSeq" id="WP_243066377.1">
    <property type="nucleotide sequence ID" value="NZ_JAIVFK010000034.1"/>
</dbReference>
<dbReference type="InterPro" id="IPR006058">
    <property type="entry name" value="2Fe2S_fd_BS"/>
</dbReference>
<dbReference type="SUPFAM" id="SSF54292">
    <property type="entry name" value="2Fe-2S ferredoxin-like"/>
    <property type="match status" value="1"/>
</dbReference>
<dbReference type="InterPro" id="IPR036010">
    <property type="entry name" value="2Fe-2S_ferredoxin-like_sf"/>
</dbReference>
<dbReference type="CDD" id="cd00207">
    <property type="entry name" value="fer2"/>
    <property type="match status" value="1"/>
</dbReference>
<evidence type="ECO:0000313" key="2">
    <source>
        <dbReference type="EMBL" id="MCI4682360.1"/>
    </source>
</evidence>
<dbReference type="Gene3D" id="3.10.20.30">
    <property type="match status" value="1"/>
</dbReference>
<comment type="caution">
    <text evidence="2">The sequence shown here is derived from an EMBL/GenBank/DDBJ whole genome shotgun (WGS) entry which is preliminary data.</text>
</comment>